<reference evidence="1 2" key="1">
    <citation type="journal article" date="2006" name="Science">
        <title>The genome of black cottonwood, Populus trichocarpa (Torr. &amp; Gray).</title>
        <authorList>
            <person name="Tuskan G.A."/>
            <person name="Difazio S."/>
            <person name="Jansson S."/>
            <person name="Bohlmann J."/>
            <person name="Grigoriev I."/>
            <person name="Hellsten U."/>
            <person name="Putnam N."/>
            <person name="Ralph S."/>
            <person name="Rombauts S."/>
            <person name="Salamov A."/>
            <person name="Schein J."/>
            <person name="Sterck L."/>
            <person name="Aerts A."/>
            <person name="Bhalerao R.R."/>
            <person name="Bhalerao R.P."/>
            <person name="Blaudez D."/>
            <person name="Boerjan W."/>
            <person name="Brun A."/>
            <person name="Brunner A."/>
            <person name="Busov V."/>
            <person name="Campbell M."/>
            <person name="Carlson J."/>
            <person name="Chalot M."/>
            <person name="Chapman J."/>
            <person name="Chen G.L."/>
            <person name="Cooper D."/>
            <person name="Coutinho P.M."/>
            <person name="Couturier J."/>
            <person name="Covert S."/>
            <person name="Cronk Q."/>
            <person name="Cunningham R."/>
            <person name="Davis J."/>
            <person name="Degroeve S."/>
            <person name="Dejardin A."/>
            <person name="Depamphilis C."/>
            <person name="Detter J."/>
            <person name="Dirks B."/>
            <person name="Dubchak I."/>
            <person name="Duplessis S."/>
            <person name="Ehlting J."/>
            <person name="Ellis B."/>
            <person name="Gendler K."/>
            <person name="Goodstein D."/>
            <person name="Gribskov M."/>
            <person name="Grimwood J."/>
            <person name="Groover A."/>
            <person name="Gunter L."/>
            <person name="Hamberger B."/>
            <person name="Heinze B."/>
            <person name="Helariutta Y."/>
            <person name="Henrissat B."/>
            <person name="Holligan D."/>
            <person name="Holt R."/>
            <person name="Huang W."/>
            <person name="Islam-Faridi N."/>
            <person name="Jones S."/>
            <person name="Jones-Rhoades M."/>
            <person name="Jorgensen R."/>
            <person name="Joshi C."/>
            <person name="Kangasjarvi J."/>
            <person name="Karlsson J."/>
            <person name="Kelleher C."/>
            <person name="Kirkpatrick R."/>
            <person name="Kirst M."/>
            <person name="Kohler A."/>
            <person name="Kalluri U."/>
            <person name="Larimer F."/>
            <person name="Leebens-Mack J."/>
            <person name="Leple J.C."/>
            <person name="Locascio P."/>
            <person name="Lou Y."/>
            <person name="Lucas S."/>
            <person name="Martin F."/>
            <person name="Montanini B."/>
            <person name="Napoli C."/>
            <person name="Nelson D.R."/>
            <person name="Nelson C."/>
            <person name="Nieminen K."/>
            <person name="Nilsson O."/>
            <person name="Pereda V."/>
            <person name="Peter G."/>
            <person name="Philippe R."/>
            <person name="Pilate G."/>
            <person name="Poliakov A."/>
            <person name="Razumovskaya J."/>
            <person name="Richardson P."/>
            <person name="Rinaldi C."/>
            <person name="Ritland K."/>
            <person name="Rouze P."/>
            <person name="Ryaboy D."/>
            <person name="Schmutz J."/>
            <person name="Schrader J."/>
            <person name="Segerman B."/>
            <person name="Shin H."/>
            <person name="Siddiqui A."/>
            <person name="Sterky F."/>
            <person name="Terry A."/>
            <person name="Tsai C.J."/>
            <person name="Uberbacher E."/>
            <person name="Unneberg P."/>
            <person name="Vahala J."/>
            <person name="Wall K."/>
            <person name="Wessler S."/>
            <person name="Yang G."/>
            <person name="Yin T."/>
            <person name="Douglas C."/>
            <person name="Marra M."/>
            <person name="Sandberg G."/>
            <person name="Van de Peer Y."/>
            <person name="Rokhsar D."/>
        </authorList>
    </citation>
    <scope>NUCLEOTIDE SEQUENCE [LARGE SCALE GENOMIC DNA]</scope>
    <source>
        <strain evidence="2">cv. Nisqually</strain>
    </source>
</reference>
<dbReference type="Proteomes" id="UP000006729">
    <property type="component" value="Chromosome 7"/>
</dbReference>
<name>A0ACC0SQS7_POPTR</name>
<proteinExistence type="predicted"/>
<gene>
    <name evidence="1" type="ORF">POPTR_007G110201v4</name>
</gene>
<sequence>MTSKDLSVMDGTAITLCQENNIPVVVFNLSKPGNIAKARKGWHIDWRDMQLKGHATQQS</sequence>
<dbReference type="EMBL" id="CM009296">
    <property type="protein sequence ID" value="KAI9391593.1"/>
    <property type="molecule type" value="Genomic_DNA"/>
</dbReference>
<protein>
    <submittedName>
        <fullName evidence="1">Uncharacterized protein</fullName>
    </submittedName>
</protein>
<comment type="caution">
    <text evidence="1">The sequence shown here is derived from an EMBL/GenBank/DDBJ whole genome shotgun (WGS) entry which is preliminary data.</text>
</comment>
<organism evidence="1 2">
    <name type="scientific">Populus trichocarpa</name>
    <name type="common">Western balsam poplar</name>
    <name type="synonym">Populus balsamifera subsp. trichocarpa</name>
    <dbReference type="NCBI Taxonomy" id="3694"/>
    <lineage>
        <taxon>Eukaryota</taxon>
        <taxon>Viridiplantae</taxon>
        <taxon>Streptophyta</taxon>
        <taxon>Embryophyta</taxon>
        <taxon>Tracheophyta</taxon>
        <taxon>Spermatophyta</taxon>
        <taxon>Magnoliopsida</taxon>
        <taxon>eudicotyledons</taxon>
        <taxon>Gunneridae</taxon>
        <taxon>Pentapetalae</taxon>
        <taxon>rosids</taxon>
        <taxon>fabids</taxon>
        <taxon>Malpighiales</taxon>
        <taxon>Salicaceae</taxon>
        <taxon>Saliceae</taxon>
        <taxon>Populus</taxon>
    </lineage>
</organism>
<keyword evidence="2" id="KW-1185">Reference proteome</keyword>
<evidence type="ECO:0000313" key="1">
    <source>
        <dbReference type="EMBL" id="KAI9391593.1"/>
    </source>
</evidence>
<accession>A0ACC0SQS7</accession>
<evidence type="ECO:0000313" key="2">
    <source>
        <dbReference type="Proteomes" id="UP000006729"/>
    </source>
</evidence>